<feature type="compositionally biased region" description="Low complexity" evidence="4">
    <location>
        <begin position="23"/>
        <end position="36"/>
    </location>
</feature>
<evidence type="ECO:0000259" key="5">
    <source>
        <dbReference type="Pfam" id="PF03104"/>
    </source>
</evidence>
<dbReference type="SUPFAM" id="SSF53098">
    <property type="entry name" value="Ribonuclease H-like"/>
    <property type="match status" value="1"/>
</dbReference>
<evidence type="ECO:0000313" key="8">
    <source>
        <dbReference type="Proteomes" id="UP000759131"/>
    </source>
</evidence>
<dbReference type="Gene3D" id="2.40.50.730">
    <property type="match status" value="2"/>
</dbReference>
<dbReference type="OrthoDB" id="6537894at2759"/>
<reference evidence="7" key="1">
    <citation type="submission" date="2020-11" db="EMBL/GenBank/DDBJ databases">
        <authorList>
            <person name="Tran Van P."/>
        </authorList>
    </citation>
    <scope>NUCLEOTIDE SEQUENCE</scope>
</reference>
<dbReference type="GO" id="GO:0006297">
    <property type="term" value="P:nucleotide-excision repair, DNA gap filling"/>
    <property type="evidence" value="ECO:0007669"/>
    <property type="project" value="TreeGrafter"/>
</dbReference>
<dbReference type="GO" id="GO:0043625">
    <property type="term" value="C:delta DNA polymerase complex"/>
    <property type="evidence" value="ECO:0007669"/>
    <property type="project" value="TreeGrafter"/>
</dbReference>
<accession>A0A7R9LH35</accession>
<dbReference type="AlphaFoldDB" id="A0A7R9LH35"/>
<sequence length="408" mass="46188">MDNKKRGFGSFGNNKANTAKQSFTKTKTFNANAKTNESQTQHKKPRPNDDNNDDDFDDTMDEDMDFMSQEMPDEDMDALDENFSAPESSETHTRWCRPKRGDVDPDADAIVFQQIDIDSYIGPIRPGMPGPADGVAPIMRMFGITETGVSIMCHIHGFAPYFYIPAPNGFTKDNCSPFMEKLNKHVLQDMRGNSDNIENAVLAVELVQKQSIYGYRGYVKIPFVKITMCLPRLIAPAARILSNNSAFSTDGIQSYESNIDFDIRFMVDTRVVGCNWVELPAGAYTIRPAEQMDSRCQLEVDIAYNKFKSYEPEGQWSRIAPFRVLSFDIECAGRKGIFPEPEMDPVIQIANYVIRQGERDPFIKVIFTLKDCAPIVGHEVKSFDDEKKLLNAWADFVRECDPDLMTGY</sequence>
<dbReference type="GO" id="GO:0006287">
    <property type="term" value="P:base-excision repair, gap-filling"/>
    <property type="evidence" value="ECO:0007669"/>
    <property type="project" value="TreeGrafter"/>
</dbReference>
<feature type="domain" description="DNA-directed DNA polymerase family B exonuclease" evidence="5">
    <location>
        <begin position="253"/>
        <end position="408"/>
    </location>
</feature>
<dbReference type="Pfam" id="PF03104">
    <property type="entry name" value="DNA_pol_B_exo1"/>
    <property type="match status" value="1"/>
</dbReference>
<dbReference type="PANTHER" id="PTHR10322">
    <property type="entry name" value="DNA POLYMERASE CATALYTIC SUBUNIT"/>
    <property type="match status" value="1"/>
</dbReference>
<dbReference type="EMBL" id="CAJPIZ010025162">
    <property type="protein sequence ID" value="CAG2118673.1"/>
    <property type="molecule type" value="Genomic_DNA"/>
</dbReference>
<evidence type="ECO:0000259" key="6">
    <source>
        <dbReference type="Pfam" id="PF24055"/>
    </source>
</evidence>
<feature type="domain" description="DNA polymerase delta/zeta catalytic subunit N-terminal" evidence="6">
    <location>
        <begin position="157"/>
        <end position="234"/>
    </location>
</feature>
<dbReference type="InterPro" id="IPR012337">
    <property type="entry name" value="RNaseH-like_sf"/>
</dbReference>
<feature type="compositionally biased region" description="Acidic residues" evidence="4">
    <location>
        <begin position="50"/>
        <end position="62"/>
    </location>
</feature>
<organism evidence="7">
    <name type="scientific">Medioppia subpectinata</name>
    <dbReference type="NCBI Taxonomy" id="1979941"/>
    <lineage>
        <taxon>Eukaryota</taxon>
        <taxon>Metazoa</taxon>
        <taxon>Ecdysozoa</taxon>
        <taxon>Arthropoda</taxon>
        <taxon>Chelicerata</taxon>
        <taxon>Arachnida</taxon>
        <taxon>Acari</taxon>
        <taxon>Acariformes</taxon>
        <taxon>Sarcoptiformes</taxon>
        <taxon>Oribatida</taxon>
        <taxon>Brachypylina</taxon>
        <taxon>Oppioidea</taxon>
        <taxon>Oppiidae</taxon>
        <taxon>Medioppia</taxon>
    </lineage>
</organism>
<protein>
    <recommendedName>
        <fullName evidence="1">DNA polymerase delta catalytic subunit</fullName>
    </recommendedName>
    <alternativeName>
        <fullName evidence="2">3'-5' exodeoxyribonuclease</fullName>
    </alternativeName>
</protein>
<keyword evidence="8" id="KW-1185">Reference proteome</keyword>
<evidence type="ECO:0000256" key="4">
    <source>
        <dbReference type="SAM" id="MobiDB-lite"/>
    </source>
</evidence>
<dbReference type="GO" id="GO:0003887">
    <property type="term" value="F:DNA-directed DNA polymerase activity"/>
    <property type="evidence" value="ECO:0007669"/>
    <property type="project" value="UniProtKB-EC"/>
</dbReference>
<feature type="compositionally biased region" description="Polar residues" evidence="4">
    <location>
        <begin position="11"/>
        <end position="22"/>
    </location>
</feature>
<evidence type="ECO:0000256" key="2">
    <source>
        <dbReference type="ARBA" id="ARBA00042791"/>
    </source>
</evidence>
<feature type="region of interest" description="Disordered" evidence="4">
    <location>
        <begin position="1"/>
        <end position="62"/>
    </location>
</feature>
<feature type="non-terminal residue" evidence="7">
    <location>
        <position position="408"/>
    </location>
</feature>
<proteinExistence type="predicted"/>
<dbReference type="GO" id="GO:0045004">
    <property type="term" value="P:DNA replication proofreading"/>
    <property type="evidence" value="ECO:0007669"/>
    <property type="project" value="TreeGrafter"/>
</dbReference>
<dbReference type="GO" id="GO:0008296">
    <property type="term" value="F:3'-5'-DNA exonuclease activity"/>
    <property type="evidence" value="ECO:0007669"/>
    <property type="project" value="TreeGrafter"/>
</dbReference>
<dbReference type="EMBL" id="OC879737">
    <property type="protein sequence ID" value="CAD7641373.1"/>
    <property type="molecule type" value="Genomic_DNA"/>
</dbReference>
<dbReference type="InterPro" id="IPR056435">
    <property type="entry name" value="DPOD/Z_N"/>
</dbReference>
<comment type="catalytic activity">
    <reaction evidence="3">
        <text>DNA(n) + a 2'-deoxyribonucleoside 5'-triphosphate = DNA(n+1) + diphosphate</text>
        <dbReference type="Rhea" id="RHEA:22508"/>
        <dbReference type="Rhea" id="RHEA-COMP:17339"/>
        <dbReference type="Rhea" id="RHEA-COMP:17340"/>
        <dbReference type="ChEBI" id="CHEBI:33019"/>
        <dbReference type="ChEBI" id="CHEBI:61560"/>
        <dbReference type="ChEBI" id="CHEBI:173112"/>
        <dbReference type="EC" id="2.7.7.7"/>
    </reaction>
</comment>
<evidence type="ECO:0000313" key="7">
    <source>
        <dbReference type="EMBL" id="CAD7641373.1"/>
    </source>
</evidence>
<evidence type="ECO:0000256" key="3">
    <source>
        <dbReference type="ARBA" id="ARBA00049244"/>
    </source>
</evidence>
<dbReference type="Proteomes" id="UP000759131">
    <property type="component" value="Unassembled WGS sequence"/>
</dbReference>
<dbReference type="Gene3D" id="3.30.420.10">
    <property type="entry name" value="Ribonuclease H-like superfamily/Ribonuclease H"/>
    <property type="match status" value="1"/>
</dbReference>
<gene>
    <name evidence="7" type="ORF">OSB1V03_LOCUS18624</name>
</gene>
<dbReference type="InterPro" id="IPR006133">
    <property type="entry name" value="DNA-dir_DNA_pol_B_exonuc"/>
</dbReference>
<dbReference type="Pfam" id="PF24055">
    <property type="entry name" value="POL3_N"/>
    <property type="match status" value="1"/>
</dbReference>
<name>A0A7R9LH35_9ACAR</name>
<evidence type="ECO:0000256" key="1">
    <source>
        <dbReference type="ARBA" id="ARBA00024411"/>
    </source>
</evidence>
<dbReference type="PANTHER" id="PTHR10322:SF23">
    <property type="entry name" value="DNA POLYMERASE DELTA CATALYTIC SUBUNIT"/>
    <property type="match status" value="1"/>
</dbReference>
<dbReference type="InterPro" id="IPR050240">
    <property type="entry name" value="DNA_pol_type-B"/>
</dbReference>
<dbReference type="InterPro" id="IPR036397">
    <property type="entry name" value="RNaseH_sf"/>
</dbReference>
<dbReference type="GO" id="GO:0003676">
    <property type="term" value="F:nucleic acid binding"/>
    <property type="evidence" value="ECO:0007669"/>
    <property type="project" value="InterPro"/>
</dbReference>